<dbReference type="InterPro" id="IPR007835">
    <property type="entry name" value="MOFRL"/>
</dbReference>
<protein>
    <submittedName>
        <fullName evidence="3">Glycerate 2-kinase</fullName>
        <ecNumber evidence="3">2.7.1.165</ecNumber>
    </submittedName>
</protein>
<keyword evidence="3" id="KW-0808">Transferase</keyword>
<evidence type="ECO:0000313" key="4">
    <source>
        <dbReference type="Proteomes" id="UP000050535"/>
    </source>
</evidence>
<dbReference type="SUPFAM" id="SSF82544">
    <property type="entry name" value="GckA/TtuD-like"/>
    <property type="match status" value="1"/>
</dbReference>
<dbReference type="Pfam" id="PF05161">
    <property type="entry name" value="MOFRL"/>
    <property type="match status" value="1"/>
</dbReference>
<dbReference type="Gene3D" id="3.40.1480.10">
    <property type="entry name" value="MOFRL domain"/>
    <property type="match status" value="1"/>
</dbReference>
<dbReference type="STRING" id="699431.SY89_02445"/>
<dbReference type="RefSeq" id="WP_054584206.1">
    <property type="nucleotide sequence ID" value="NZ_LGUC01000001.1"/>
</dbReference>
<feature type="domain" description="MOFRL" evidence="1">
    <location>
        <begin position="341"/>
        <end position="446"/>
    </location>
</feature>
<feature type="domain" description="MOFRL-associated" evidence="2">
    <location>
        <begin position="17"/>
        <end position="257"/>
    </location>
</feature>
<dbReference type="GO" id="GO:0005737">
    <property type="term" value="C:cytoplasm"/>
    <property type="evidence" value="ECO:0007669"/>
    <property type="project" value="TreeGrafter"/>
</dbReference>
<dbReference type="GO" id="GO:0008887">
    <property type="term" value="F:glycerate kinase activity"/>
    <property type="evidence" value="ECO:0007669"/>
    <property type="project" value="InterPro"/>
</dbReference>
<dbReference type="InterPro" id="IPR038614">
    <property type="entry name" value="GK_N_sf"/>
</dbReference>
<accession>A0A0P7FWU3</accession>
<evidence type="ECO:0000313" key="3">
    <source>
        <dbReference type="EMBL" id="KPN31696.1"/>
    </source>
</evidence>
<dbReference type="EMBL" id="LGUC01000001">
    <property type="protein sequence ID" value="KPN31696.1"/>
    <property type="molecule type" value="Genomic_DNA"/>
</dbReference>
<dbReference type="PANTHER" id="PTHR12227:SF0">
    <property type="entry name" value="GLYCERATE KINASE"/>
    <property type="match status" value="1"/>
</dbReference>
<organism evidence="3 4">
    <name type="scientific">Halolamina pelagica</name>
    <dbReference type="NCBI Taxonomy" id="699431"/>
    <lineage>
        <taxon>Archaea</taxon>
        <taxon>Methanobacteriati</taxon>
        <taxon>Methanobacteriota</taxon>
        <taxon>Stenosarchaea group</taxon>
        <taxon>Halobacteria</taxon>
        <taxon>Halobacteriales</taxon>
        <taxon>Haloferacaceae</taxon>
    </lineage>
</organism>
<dbReference type="InterPro" id="IPR037035">
    <property type="entry name" value="GK-like_C_sf"/>
</dbReference>
<dbReference type="EC" id="2.7.1.165" evidence="3"/>
<gene>
    <name evidence="3" type="primary">gck</name>
    <name evidence="3" type="ORF">SY89_02445</name>
</gene>
<dbReference type="InterPro" id="IPR039760">
    <property type="entry name" value="MOFRL_protein"/>
</dbReference>
<sequence>MFENRATHARSPAHEVALDCLAAGIRGADPERATREALALTGADLEIATGERSLLDLSAFDRVLVVGGGKAAPGVVRALEARLGDRISDGVIVVPADDPAVGESIGAVAVAAGGHPVPTADGADATDRLLDLAESADESTLVLSVVTGGASALLASPAGDLSVDDLRDVTRALLDAGADIEALNAVRKHCSRVKGGRLAAAAAPATVLTLAVSDVAGDPPSVIGSGPTAPDATTYDDALDVLSRYAVAAPAVREHLEAGAAGERPETPGPADPAVAEVPTHVVAGARTAIDAAAAAAEERGYEPCVLSSRVRGGARAAAPTHVAVAEEAAAAGDPVDPPAVVLSGGETTVDVQGDGAGGPNTEFALAAACSLASGVDNAAEAVVVAAVDTDGRDGATDAAGGLVDAGTVTDRATARDALARNDSLGYLDDQEAALVTGPTGTNVNDLRVLVVPGQRD</sequence>
<reference evidence="4" key="1">
    <citation type="submission" date="2013-11" db="EMBL/GenBank/DDBJ databases">
        <authorList>
            <person name="Hoang H.T."/>
            <person name="Killian M.L."/>
            <person name="Madson D.M."/>
            <person name="Arruda P.H.E."/>
            <person name="Sun D."/>
            <person name="Schwartz K.J."/>
            <person name="Yoon K."/>
        </authorList>
    </citation>
    <scope>NUCLEOTIDE SEQUENCE [LARGE SCALE GENOMIC DNA]</scope>
    <source>
        <strain evidence="4">CDK2</strain>
    </source>
</reference>
<evidence type="ECO:0000259" key="1">
    <source>
        <dbReference type="Pfam" id="PF05161"/>
    </source>
</evidence>
<dbReference type="AlphaFoldDB" id="A0A0P7FWU3"/>
<dbReference type="Gene3D" id="3.40.50.10180">
    <property type="entry name" value="Glycerate kinase, MOFRL-like N-terminal domain"/>
    <property type="match status" value="1"/>
</dbReference>
<dbReference type="InterPro" id="IPR025286">
    <property type="entry name" value="MOFRL_assoc_dom"/>
</dbReference>
<dbReference type="GO" id="GO:0043798">
    <property type="term" value="F:glycerate 2-kinase activity"/>
    <property type="evidence" value="ECO:0007669"/>
    <property type="project" value="UniProtKB-EC"/>
</dbReference>
<dbReference type="PATRIC" id="fig|699431.3.peg.2511"/>
<comment type="caution">
    <text evidence="3">The sequence shown here is derived from an EMBL/GenBank/DDBJ whole genome shotgun (WGS) entry which is preliminary data.</text>
</comment>
<dbReference type="Pfam" id="PF13660">
    <property type="entry name" value="DUF4147"/>
    <property type="match status" value="1"/>
</dbReference>
<evidence type="ECO:0000259" key="2">
    <source>
        <dbReference type="Pfam" id="PF13660"/>
    </source>
</evidence>
<keyword evidence="4" id="KW-1185">Reference proteome</keyword>
<dbReference type="OrthoDB" id="10741at2157"/>
<proteinExistence type="predicted"/>
<dbReference type="PANTHER" id="PTHR12227">
    <property type="entry name" value="GLYCERATE KINASE"/>
    <property type="match status" value="1"/>
</dbReference>
<name>A0A0P7FWU3_9EURY</name>
<dbReference type="Proteomes" id="UP000050535">
    <property type="component" value="Unassembled WGS sequence"/>
</dbReference>
<keyword evidence="3" id="KW-0418">Kinase</keyword>